<dbReference type="AlphaFoldDB" id="A0A645GZ34"/>
<gene>
    <name evidence="2" type="ORF">SDC9_176328</name>
</gene>
<accession>A0A645GZ34</accession>
<evidence type="ECO:0000313" key="2">
    <source>
        <dbReference type="EMBL" id="MPN28883.1"/>
    </source>
</evidence>
<feature type="region of interest" description="Disordered" evidence="1">
    <location>
        <begin position="159"/>
        <end position="178"/>
    </location>
</feature>
<reference evidence="2" key="1">
    <citation type="submission" date="2019-08" db="EMBL/GenBank/DDBJ databases">
        <authorList>
            <person name="Kucharzyk K."/>
            <person name="Murdoch R.W."/>
            <person name="Higgins S."/>
            <person name="Loffler F."/>
        </authorList>
    </citation>
    <scope>NUCLEOTIDE SEQUENCE</scope>
</reference>
<sequence length="230" mass="25986">MSHDQHAVRDGQRNAQLLLDQQHAHAARLQRQQELRDLLRHHGRQALGGLIDDHQLRVAHQGAAEREHLLLAARKHARSHMPTRPQRWEQGVHVFQRPVRRLRGLTFAALFAQQQVLLHGQRGEHVAAFGHIAYACLRDFKRLAACQTAAVPVHRALPAHQPHDGLRQRGSARAIAPQQRDDLARAHFQVHAVQHMALAVEGVQLLDVEREVLLHFSGSCALNLPRSSPR</sequence>
<evidence type="ECO:0000256" key="1">
    <source>
        <dbReference type="SAM" id="MobiDB-lite"/>
    </source>
</evidence>
<dbReference type="AntiFam" id="ANF00095">
    <property type="entry name" value="Shadow ORF (opposite ABC transporters)"/>
</dbReference>
<organism evidence="2">
    <name type="scientific">bioreactor metagenome</name>
    <dbReference type="NCBI Taxonomy" id="1076179"/>
    <lineage>
        <taxon>unclassified sequences</taxon>
        <taxon>metagenomes</taxon>
        <taxon>ecological metagenomes</taxon>
    </lineage>
</organism>
<comment type="caution">
    <text evidence="2">The sequence shown here is derived from an EMBL/GenBank/DDBJ whole genome shotgun (WGS) entry which is preliminary data.</text>
</comment>
<protein>
    <submittedName>
        <fullName evidence="2">Uncharacterized protein</fullName>
    </submittedName>
</protein>
<dbReference type="EMBL" id="VSSQ01079331">
    <property type="protein sequence ID" value="MPN28883.1"/>
    <property type="molecule type" value="Genomic_DNA"/>
</dbReference>
<proteinExistence type="predicted"/>
<name>A0A645GZ34_9ZZZZ</name>